<feature type="domain" description="Lysine-specific metallo-endopeptidase" evidence="9">
    <location>
        <begin position="212"/>
        <end position="346"/>
    </location>
</feature>
<dbReference type="RefSeq" id="WP_009840130.1">
    <property type="nucleotide sequence ID" value="NZ_CH959301.1"/>
</dbReference>
<evidence type="ECO:0000256" key="7">
    <source>
        <dbReference type="ARBA" id="ARBA00023049"/>
    </source>
</evidence>
<keyword evidence="4" id="KW-0479">Metal-binding</keyword>
<dbReference type="STRING" id="87626.PTD2_20827"/>
<feature type="signal peptide" evidence="8">
    <location>
        <begin position="1"/>
        <end position="21"/>
    </location>
</feature>
<dbReference type="HOGENOM" id="CLU_041257_0_0_6"/>
<comment type="caution">
    <text evidence="10">The sequence shown here is derived from an EMBL/GenBank/DDBJ whole genome shotgun (WGS) entry which is preliminary data.</text>
</comment>
<dbReference type="Pfam" id="PF14521">
    <property type="entry name" value="Aspzincin_M35"/>
    <property type="match status" value="1"/>
</dbReference>
<dbReference type="SMART" id="SM01351">
    <property type="entry name" value="Aspzincin_M35"/>
    <property type="match status" value="1"/>
</dbReference>
<dbReference type="InterPro" id="IPR029463">
    <property type="entry name" value="Lys_MEP"/>
</dbReference>
<evidence type="ECO:0000256" key="5">
    <source>
        <dbReference type="ARBA" id="ARBA00022801"/>
    </source>
</evidence>
<accession>A4CA91</accession>
<keyword evidence="8" id="KW-0732">Signal</keyword>
<evidence type="ECO:0000256" key="1">
    <source>
        <dbReference type="ARBA" id="ARBA00001947"/>
    </source>
</evidence>
<dbReference type="CDD" id="cd11306">
    <property type="entry name" value="M35_peptidyl-Lys"/>
    <property type="match status" value="1"/>
</dbReference>
<dbReference type="InterPro" id="IPR034115">
    <property type="entry name" value="M35_peptidyl-Lys"/>
</dbReference>
<comment type="similarity">
    <text evidence="2">Belongs to the peptidase M35 family.</text>
</comment>
<organism evidence="10 11">
    <name type="scientific">Pseudoalteromonas tunicata D2</name>
    <dbReference type="NCBI Taxonomy" id="87626"/>
    <lineage>
        <taxon>Bacteria</taxon>
        <taxon>Pseudomonadati</taxon>
        <taxon>Pseudomonadota</taxon>
        <taxon>Gammaproteobacteria</taxon>
        <taxon>Alteromonadales</taxon>
        <taxon>Pseudoalteromonadaceae</taxon>
        <taxon>Pseudoalteromonas</taxon>
    </lineage>
</organism>
<evidence type="ECO:0000256" key="8">
    <source>
        <dbReference type="SAM" id="SignalP"/>
    </source>
</evidence>
<dbReference type="EMBL" id="AAOH01000004">
    <property type="protein sequence ID" value="EAR28299.1"/>
    <property type="molecule type" value="Genomic_DNA"/>
</dbReference>
<dbReference type="AlphaFoldDB" id="A4CA91"/>
<dbReference type="Gene3D" id="2.60.40.2970">
    <property type="match status" value="1"/>
</dbReference>
<feature type="chain" id="PRO_5002667300" evidence="8">
    <location>
        <begin position="22"/>
        <end position="352"/>
    </location>
</feature>
<dbReference type="InterPro" id="IPR050414">
    <property type="entry name" value="Fungal_M35_metalloproteases"/>
</dbReference>
<dbReference type="GO" id="GO:0046872">
    <property type="term" value="F:metal ion binding"/>
    <property type="evidence" value="ECO:0007669"/>
    <property type="project" value="UniProtKB-KW"/>
</dbReference>
<dbReference type="Proteomes" id="UP000006201">
    <property type="component" value="Unassembled WGS sequence"/>
</dbReference>
<dbReference type="OrthoDB" id="7649992at2"/>
<evidence type="ECO:0000256" key="2">
    <source>
        <dbReference type="ARBA" id="ARBA00010279"/>
    </source>
</evidence>
<evidence type="ECO:0000256" key="3">
    <source>
        <dbReference type="ARBA" id="ARBA00022670"/>
    </source>
</evidence>
<evidence type="ECO:0000313" key="11">
    <source>
        <dbReference type="Proteomes" id="UP000006201"/>
    </source>
</evidence>
<evidence type="ECO:0000256" key="4">
    <source>
        <dbReference type="ARBA" id="ARBA00022723"/>
    </source>
</evidence>
<evidence type="ECO:0000259" key="9">
    <source>
        <dbReference type="SMART" id="SM01351"/>
    </source>
</evidence>
<name>A4CA91_9GAMM</name>
<dbReference type="GO" id="GO:0004222">
    <property type="term" value="F:metalloendopeptidase activity"/>
    <property type="evidence" value="ECO:0007669"/>
    <property type="project" value="InterPro"/>
</dbReference>
<dbReference type="Gene3D" id="3.40.390.10">
    <property type="entry name" value="Collagenase (Catalytic Domain)"/>
    <property type="match status" value="1"/>
</dbReference>
<dbReference type="PANTHER" id="PTHR37016">
    <property type="match status" value="1"/>
</dbReference>
<keyword evidence="11" id="KW-1185">Reference proteome</keyword>
<keyword evidence="5" id="KW-0378">Hydrolase</keyword>
<protein>
    <submittedName>
        <fullName evidence="10">Extracellular protease</fullName>
    </submittedName>
</protein>
<keyword evidence="3 10" id="KW-0645">Protease</keyword>
<sequence length="352" mass="38313">MKKLSRTVFTLAGLLAMQAHAAQHNIDVQLNVDMQDNGNVLATLSLTNNGKGNEKILGWYTDLEEEAIFNITRDGEKVTFNGPHYKRPAPAEKDYIKLKKGQTITKKFELSSLYDFSAPGNYEVSYNVVSLDLFSNQSINSNKRELQNLSSNSVSFWGEGLAKGTANKGKPGSGTSDCSSGTCFTGRCSNSEQSAILSALAAADQIANDAVSYLSSHSASNPSTRYQTWFGQATTARYNIATGHFDAINDAIDNKPLTFDCSCSKSYFAYVYPNQPYKVYLCNAFWSANELGTDSRAGTIVHELSHFTAVAGTDDIVYGQAGAKSLAISNPDQALNNADSHEYFAENTPRQN</sequence>
<dbReference type="GO" id="GO:0006508">
    <property type="term" value="P:proteolysis"/>
    <property type="evidence" value="ECO:0007669"/>
    <property type="project" value="UniProtKB-KW"/>
</dbReference>
<dbReference type="PANTHER" id="PTHR37016:SF3">
    <property type="entry name" value="NEUTRAL PROTEASE 2-RELATED"/>
    <property type="match status" value="1"/>
</dbReference>
<evidence type="ECO:0000256" key="6">
    <source>
        <dbReference type="ARBA" id="ARBA00022833"/>
    </source>
</evidence>
<gene>
    <name evidence="10" type="ORF">PTD2_20827</name>
</gene>
<dbReference type="MEROPS" id="M35.003"/>
<comment type="cofactor">
    <cofactor evidence="1">
        <name>Zn(2+)</name>
        <dbReference type="ChEBI" id="CHEBI:29105"/>
    </cofactor>
</comment>
<evidence type="ECO:0000313" key="10">
    <source>
        <dbReference type="EMBL" id="EAR28299.1"/>
    </source>
</evidence>
<proteinExistence type="inferred from homology"/>
<dbReference type="eggNOG" id="COG4104">
    <property type="taxonomic scope" value="Bacteria"/>
</dbReference>
<keyword evidence="6" id="KW-0862">Zinc</keyword>
<dbReference type="InterPro" id="IPR024079">
    <property type="entry name" value="MetalloPept_cat_dom_sf"/>
</dbReference>
<reference evidence="10 11" key="1">
    <citation type="submission" date="2006-02" db="EMBL/GenBank/DDBJ databases">
        <authorList>
            <person name="Moran M.A."/>
            <person name="Kjelleberg S."/>
            <person name="Egan S."/>
            <person name="Saunders N."/>
            <person name="Thomas T."/>
            <person name="Ferriera S."/>
            <person name="Johnson J."/>
            <person name="Kravitz S."/>
            <person name="Halpern A."/>
            <person name="Remington K."/>
            <person name="Beeson K."/>
            <person name="Tran B."/>
            <person name="Rogers Y.-H."/>
            <person name="Friedman R."/>
            <person name="Venter J.C."/>
        </authorList>
    </citation>
    <scope>NUCLEOTIDE SEQUENCE [LARGE SCALE GENOMIC DNA]</scope>
    <source>
        <strain evidence="10 11">D2</strain>
    </source>
</reference>
<dbReference type="SUPFAM" id="SSF55486">
    <property type="entry name" value="Metalloproteases ('zincins'), catalytic domain"/>
    <property type="match status" value="1"/>
</dbReference>
<keyword evidence="7" id="KW-0482">Metalloprotease</keyword>